<evidence type="ECO:0000256" key="1">
    <source>
        <dbReference type="ARBA" id="ARBA00022723"/>
    </source>
</evidence>
<keyword evidence="6" id="KW-0732">Signal</keyword>
<evidence type="ECO:0000259" key="7">
    <source>
        <dbReference type="PROSITE" id="PS51485"/>
    </source>
</evidence>
<evidence type="ECO:0000256" key="4">
    <source>
        <dbReference type="ARBA" id="ARBA00071970"/>
    </source>
</evidence>
<dbReference type="InterPro" id="IPR008972">
    <property type="entry name" value="Cupredoxin"/>
</dbReference>
<dbReference type="InterPro" id="IPR003245">
    <property type="entry name" value="Phytocyanin_dom"/>
</dbReference>
<dbReference type="CDD" id="cd11013">
    <property type="entry name" value="Plantacyanin"/>
    <property type="match status" value="1"/>
</dbReference>
<evidence type="ECO:0000313" key="8">
    <source>
        <dbReference type="EMBL" id="GMN50337.1"/>
    </source>
</evidence>
<dbReference type="PROSITE" id="PS51485">
    <property type="entry name" value="PHYTOCYANIN"/>
    <property type="match status" value="1"/>
</dbReference>
<dbReference type="AlphaFoldDB" id="A0AA88DCR9"/>
<dbReference type="GO" id="GO:0046872">
    <property type="term" value="F:metal ion binding"/>
    <property type="evidence" value="ECO:0007669"/>
    <property type="project" value="UniProtKB-KW"/>
</dbReference>
<dbReference type="EMBL" id="BTGU01000033">
    <property type="protein sequence ID" value="GMN50337.1"/>
    <property type="molecule type" value="Genomic_DNA"/>
</dbReference>
<dbReference type="PANTHER" id="PTHR33021:SF469">
    <property type="entry name" value="PHYTOCYANIN DOMAIN-CONTAINING PROTEIN"/>
    <property type="match status" value="1"/>
</dbReference>
<feature type="domain" description="Phytocyanin" evidence="7">
    <location>
        <begin position="36"/>
        <end position="131"/>
    </location>
</feature>
<dbReference type="FunFam" id="2.60.40.420:FF:000013">
    <property type="entry name" value="basic blue protein-like"/>
    <property type="match status" value="1"/>
</dbReference>
<feature type="signal peptide" evidence="6">
    <location>
        <begin position="1"/>
        <end position="33"/>
    </location>
</feature>
<dbReference type="GO" id="GO:0005886">
    <property type="term" value="C:plasma membrane"/>
    <property type="evidence" value="ECO:0007669"/>
    <property type="project" value="TreeGrafter"/>
</dbReference>
<gene>
    <name evidence="8" type="ORF">TIFTF001_019502</name>
</gene>
<reference evidence="8" key="1">
    <citation type="submission" date="2023-07" db="EMBL/GenBank/DDBJ databases">
        <title>draft genome sequence of fig (Ficus carica).</title>
        <authorList>
            <person name="Takahashi T."/>
            <person name="Nishimura K."/>
        </authorList>
    </citation>
    <scope>NUCLEOTIDE SEQUENCE</scope>
</reference>
<keyword evidence="9" id="KW-1185">Reference proteome</keyword>
<evidence type="ECO:0000256" key="5">
    <source>
        <dbReference type="ARBA" id="ARBA00082491"/>
    </source>
</evidence>
<dbReference type="InterPro" id="IPR041844">
    <property type="entry name" value="Plantacyanin"/>
</dbReference>
<organism evidence="8 9">
    <name type="scientific">Ficus carica</name>
    <name type="common">Common fig</name>
    <dbReference type="NCBI Taxonomy" id="3494"/>
    <lineage>
        <taxon>Eukaryota</taxon>
        <taxon>Viridiplantae</taxon>
        <taxon>Streptophyta</taxon>
        <taxon>Embryophyta</taxon>
        <taxon>Tracheophyta</taxon>
        <taxon>Spermatophyta</taxon>
        <taxon>Magnoliopsida</taxon>
        <taxon>eudicotyledons</taxon>
        <taxon>Gunneridae</taxon>
        <taxon>Pentapetalae</taxon>
        <taxon>rosids</taxon>
        <taxon>fabids</taxon>
        <taxon>Rosales</taxon>
        <taxon>Moraceae</taxon>
        <taxon>Ficeae</taxon>
        <taxon>Ficus</taxon>
    </lineage>
</organism>
<dbReference type="PANTHER" id="PTHR33021">
    <property type="entry name" value="BLUE COPPER PROTEIN"/>
    <property type="match status" value="1"/>
</dbReference>
<comment type="caution">
    <text evidence="8">The sequence shown here is derived from an EMBL/GenBank/DDBJ whole genome shotgun (WGS) entry which is preliminary data.</text>
</comment>
<dbReference type="Proteomes" id="UP001187192">
    <property type="component" value="Unassembled WGS sequence"/>
</dbReference>
<dbReference type="GO" id="GO:0009055">
    <property type="term" value="F:electron transfer activity"/>
    <property type="evidence" value="ECO:0007669"/>
    <property type="project" value="InterPro"/>
</dbReference>
<keyword evidence="2" id="KW-0186">Copper</keyword>
<sequence>MSQQQQGRCSASRRARVATGLLLCVLFLPFVTAKATTHLVGDSSGWTFNVESWTNGKKFKAGDILVFNYDTSLHNVAVVDASGYKTCTSSPGAQTYSSGKDQVKLSKGQNYFICAIPGHCDGGVKISINAS</sequence>
<dbReference type="InterPro" id="IPR039391">
    <property type="entry name" value="Phytocyanin-like"/>
</dbReference>
<evidence type="ECO:0000256" key="6">
    <source>
        <dbReference type="SAM" id="SignalP"/>
    </source>
</evidence>
<evidence type="ECO:0000256" key="2">
    <source>
        <dbReference type="ARBA" id="ARBA00023008"/>
    </source>
</evidence>
<dbReference type="SUPFAM" id="SSF49503">
    <property type="entry name" value="Cupredoxins"/>
    <property type="match status" value="1"/>
</dbReference>
<evidence type="ECO:0000313" key="9">
    <source>
        <dbReference type="Proteomes" id="UP001187192"/>
    </source>
</evidence>
<name>A0AA88DCR9_FICCA</name>
<keyword evidence="1" id="KW-0479">Metal-binding</keyword>
<evidence type="ECO:0000256" key="3">
    <source>
        <dbReference type="ARBA" id="ARBA00023157"/>
    </source>
</evidence>
<keyword evidence="3" id="KW-1015">Disulfide bond</keyword>
<accession>A0AA88DCR9</accession>
<protein>
    <recommendedName>
        <fullName evidence="4">Basic blue protein</fullName>
    </recommendedName>
    <alternativeName>
        <fullName evidence="5">Plantacyanin</fullName>
    </alternativeName>
</protein>
<dbReference type="Pfam" id="PF02298">
    <property type="entry name" value="Cu_bind_like"/>
    <property type="match status" value="1"/>
</dbReference>
<dbReference type="Gene3D" id="2.60.40.420">
    <property type="entry name" value="Cupredoxins - blue copper proteins"/>
    <property type="match status" value="1"/>
</dbReference>
<feature type="chain" id="PRO_5041742948" description="Basic blue protein" evidence="6">
    <location>
        <begin position="34"/>
        <end position="131"/>
    </location>
</feature>
<proteinExistence type="predicted"/>